<evidence type="ECO:0000256" key="2">
    <source>
        <dbReference type="SAM" id="Phobius"/>
    </source>
</evidence>
<gene>
    <name evidence="4" type="ORF">GCM10010170_097200</name>
</gene>
<reference evidence="4 5" key="1">
    <citation type="journal article" date="2019" name="Int. J. Syst. Evol. Microbiol.">
        <title>The Global Catalogue of Microorganisms (GCM) 10K type strain sequencing project: providing services to taxonomists for standard genome sequencing and annotation.</title>
        <authorList>
            <consortium name="The Broad Institute Genomics Platform"/>
            <consortium name="The Broad Institute Genome Sequencing Center for Infectious Disease"/>
            <person name="Wu L."/>
            <person name="Ma J."/>
        </authorList>
    </citation>
    <scope>NUCLEOTIDE SEQUENCE [LARGE SCALE GENOMIC DNA]</scope>
    <source>
        <strain evidence="4 5">JCM 3272</strain>
    </source>
</reference>
<dbReference type="Proteomes" id="UP001501444">
    <property type="component" value="Unassembled WGS sequence"/>
</dbReference>
<feature type="domain" description="Protein-glutamine gamma-glutamyltransferase-like C-terminal" evidence="3">
    <location>
        <begin position="114"/>
        <end position="181"/>
    </location>
</feature>
<feature type="region of interest" description="Disordered" evidence="1">
    <location>
        <begin position="61"/>
        <end position="85"/>
    </location>
</feature>
<feature type="transmembrane region" description="Helical" evidence="2">
    <location>
        <begin position="15"/>
        <end position="39"/>
    </location>
</feature>
<organism evidence="4 5">
    <name type="scientific">Dactylosporangium salmoneum</name>
    <dbReference type="NCBI Taxonomy" id="53361"/>
    <lineage>
        <taxon>Bacteria</taxon>
        <taxon>Bacillati</taxon>
        <taxon>Actinomycetota</taxon>
        <taxon>Actinomycetes</taxon>
        <taxon>Micromonosporales</taxon>
        <taxon>Micromonosporaceae</taxon>
        <taxon>Dactylosporangium</taxon>
    </lineage>
</organism>
<evidence type="ECO:0000259" key="3">
    <source>
        <dbReference type="Pfam" id="PF13559"/>
    </source>
</evidence>
<comment type="caution">
    <text evidence="4">The sequence shown here is derived from an EMBL/GenBank/DDBJ whole genome shotgun (WGS) entry which is preliminary data.</text>
</comment>
<keyword evidence="2" id="KW-1133">Transmembrane helix</keyword>
<dbReference type="Pfam" id="PF13559">
    <property type="entry name" value="DUF4129"/>
    <property type="match status" value="1"/>
</dbReference>
<name>A0ABN3HT65_9ACTN</name>
<sequence>MTRWWEGALQLVDEMVGVALACVLLIAVAIVFGLLYYFYPRWVPKRFPRLRFGRQRGDEADEQLDVDLGPEDDEEEEPETEADEVPELPAHVFTSLADRMAAEGRYAEAVRERLRAIVRGLVEREVLEHRPGMTVTELARAAGVAKPAIEAPMRAATGIFSDIWYGQRPATAEHDDHMKALATEVGR</sequence>
<evidence type="ECO:0000256" key="1">
    <source>
        <dbReference type="SAM" id="MobiDB-lite"/>
    </source>
</evidence>
<evidence type="ECO:0000313" key="5">
    <source>
        <dbReference type="Proteomes" id="UP001501444"/>
    </source>
</evidence>
<dbReference type="EMBL" id="BAAARV010000102">
    <property type="protein sequence ID" value="GAA2386662.1"/>
    <property type="molecule type" value="Genomic_DNA"/>
</dbReference>
<keyword evidence="5" id="KW-1185">Reference proteome</keyword>
<keyword evidence="2" id="KW-0472">Membrane</keyword>
<proteinExistence type="predicted"/>
<keyword evidence="2" id="KW-0812">Transmembrane</keyword>
<dbReference type="InterPro" id="IPR025403">
    <property type="entry name" value="TgpA-like_C"/>
</dbReference>
<dbReference type="RefSeq" id="WP_344619527.1">
    <property type="nucleotide sequence ID" value="NZ_BAAARV010000102.1"/>
</dbReference>
<accession>A0ABN3HT65</accession>
<protein>
    <recommendedName>
        <fullName evidence="3">Protein-glutamine gamma-glutamyltransferase-like C-terminal domain-containing protein</fullName>
    </recommendedName>
</protein>
<evidence type="ECO:0000313" key="4">
    <source>
        <dbReference type="EMBL" id="GAA2386662.1"/>
    </source>
</evidence>